<dbReference type="RefSeq" id="WP_142443362.1">
    <property type="nucleotide sequence ID" value="NZ_SESI01000002.1"/>
</dbReference>
<comment type="caution">
    <text evidence="4">The sequence shown here is derived from an EMBL/GenBank/DDBJ whole genome shotgun (WGS) entry which is preliminary data.</text>
</comment>
<evidence type="ECO:0000256" key="2">
    <source>
        <dbReference type="SAM" id="Phobius"/>
    </source>
</evidence>
<evidence type="ECO:0000313" key="4">
    <source>
        <dbReference type="EMBL" id="TQQ80240.1"/>
    </source>
</evidence>
<dbReference type="EMBL" id="SESI01000002">
    <property type="protein sequence ID" value="TQQ80240.1"/>
    <property type="molecule type" value="Genomic_DNA"/>
</dbReference>
<accession>A0A544QMY2</accession>
<feature type="domain" description="DUF7344" evidence="3">
    <location>
        <begin position="98"/>
        <end position="176"/>
    </location>
</feature>
<dbReference type="Pfam" id="PF24035">
    <property type="entry name" value="DUF7344"/>
    <property type="match status" value="1"/>
</dbReference>
<organism evidence="4 5">
    <name type="scientific">Halonotius roseus</name>
    <dbReference type="NCBI Taxonomy" id="2511997"/>
    <lineage>
        <taxon>Archaea</taxon>
        <taxon>Methanobacteriati</taxon>
        <taxon>Methanobacteriota</taxon>
        <taxon>Stenosarchaea group</taxon>
        <taxon>Halobacteria</taxon>
        <taxon>Halobacteriales</taxon>
        <taxon>Haloferacaceae</taxon>
        <taxon>Halonotius</taxon>
    </lineage>
</organism>
<evidence type="ECO:0000313" key="5">
    <source>
        <dbReference type="Proteomes" id="UP000315385"/>
    </source>
</evidence>
<feature type="compositionally biased region" description="Low complexity" evidence="1">
    <location>
        <begin position="10"/>
        <end position="22"/>
    </location>
</feature>
<dbReference type="InterPro" id="IPR055768">
    <property type="entry name" value="DUF7344"/>
</dbReference>
<dbReference type="AlphaFoldDB" id="A0A544QMY2"/>
<keyword evidence="5" id="KW-1185">Reference proteome</keyword>
<protein>
    <recommendedName>
        <fullName evidence="3">DUF7344 domain-containing protein</fullName>
    </recommendedName>
</protein>
<feature type="compositionally biased region" description="Acidic residues" evidence="1">
    <location>
        <begin position="44"/>
        <end position="56"/>
    </location>
</feature>
<feature type="compositionally biased region" description="Acidic residues" evidence="1">
    <location>
        <begin position="63"/>
        <end position="86"/>
    </location>
</feature>
<dbReference type="Proteomes" id="UP000315385">
    <property type="component" value="Unassembled WGS sequence"/>
</dbReference>
<feature type="transmembrane region" description="Helical" evidence="2">
    <location>
        <begin position="232"/>
        <end position="252"/>
    </location>
</feature>
<evidence type="ECO:0000259" key="3">
    <source>
        <dbReference type="Pfam" id="PF24035"/>
    </source>
</evidence>
<keyword evidence="2" id="KW-0812">Transmembrane</keyword>
<reference evidence="4 5" key="1">
    <citation type="submission" date="2019-02" db="EMBL/GenBank/DDBJ databases">
        <title>Halonotius sp. a new haloqrchaeon isolated from saline water.</title>
        <authorList>
            <person name="Duran-Viseras A."/>
            <person name="Sanchez-Porro C."/>
            <person name="Ventosa A."/>
        </authorList>
    </citation>
    <scope>NUCLEOTIDE SEQUENCE [LARGE SCALE GENOMIC DNA]</scope>
    <source>
        <strain evidence="4 5">F9-27</strain>
    </source>
</reference>
<evidence type="ECO:0000256" key="1">
    <source>
        <dbReference type="SAM" id="MobiDB-lite"/>
    </source>
</evidence>
<dbReference type="OrthoDB" id="331021at2157"/>
<feature type="region of interest" description="Disordered" evidence="1">
    <location>
        <begin position="1"/>
        <end position="91"/>
    </location>
</feature>
<keyword evidence="2" id="KW-1133">Transmembrane helix</keyword>
<feature type="transmembrane region" description="Helical" evidence="2">
    <location>
        <begin position="200"/>
        <end position="220"/>
    </location>
</feature>
<sequence length="256" mass="27466">MQQNKAIAEATPAASSDASASTDPDRSDGGGVTVPWTSFGSTSSDDETNSTTDPDDSAATTGPDDETNSTTGPDDEPAADDADAAAETDAPLPLDQVFGILKNQRRRRVLRMLQEADGTTTLSDLAEQIAAWENDKEVKQITSSERKRVYVGLYQCHLPKMDDMGVIDFNKPRGTVVLGDNMEVMYNYLETATADTEPDWHYYSMFLSMGGAVALGTALLATPMTTLPVLDVAVTGLLVAFLGYGIVCLRWGQTHD</sequence>
<gene>
    <name evidence="4" type="ORF">EWF95_07015</name>
</gene>
<name>A0A544QMY2_9EURY</name>
<keyword evidence="2" id="KW-0472">Membrane</keyword>
<proteinExistence type="predicted"/>